<evidence type="ECO:0000256" key="2">
    <source>
        <dbReference type="ARBA" id="ARBA00021549"/>
    </source>
</evidence>
<dbReference type="SUPFAM" id="SSF54523">
    <property type="entry name" value="Pili subunits"/>
    <property type="match status" value="1"/>
</dbReference>
<dbReference type="STRING" id="29542.A6070_04430"/>
<evidence type="ECO:0000313" key="13">
    <source>
        <dbReference type="EMBL" id="APG25388.1"/>
    </source>
</evidence>
<protein>
    <recommendedName>
        <fullName evidence="2">Type II secretion system protein H</fullName>
    </recommendedName>
    <alternativeName>
        <fullName evidence="10">General secretion pathway protein H</fullName>
    </alternativeName>
</protein>
<dbReference type="Pfam" id="PF12019">
    <property type="entry name" value="GspH"/>
    <property type="match status" value="1"/>
</dbReference>
<gene>
    <name evidence="13" type="ORF">A7E75_10425</name>
</gene>
<dbReference type="EMBL" id="CP015518">
    <property type="protein sequence ID" value="APG25388.1"/>
    <property type="molecule type" value="Genomic_DNA"/>
</dbReference>
<dbReference type="Gene3D" id="3.55.40.10">
    <property type="entry name" value="minor pseudopilin epsh domain"/>
    <property type="match status" value="1"/>
</dbReference>
<comment type="similarity">
    <text evidence="9">Belongs to the GSP H family.</text>
</comment>
<feature type="transmembrane region" description="Helical" evidence="11">
    <location>
        <begin position="12"/>
        <end position="33"/>
    </location>
</feature>
<dbReference type="GO" id="GO:0015627">
    <property type="term" value="C:type II protein secretion system complex"/>
    <property type="evidence" value="ECO:0007669"/>
    <property type="project" value="InterPro"/>
</dbReference>
<comment type="subcellular location">
    <subcellularLocation>
        <location evidence="1">Cell inner membrane</location>
        <topology evidence="1">Single-pass membrane protein</topology>
    </subcellularLocation>
</comment>
<accession>A0A1L3GI85</accession>
<dbReference type="InterPro" id="IPR045584">
    <property type="entry name" value="Pilin-like"/>
</dbReference>
<evidence type="ECO:0000256" key="10">
    <source>
        <dbReference type="ARBA" id="ARBA00030775"/>
    </source>
</evidence>
<evidence type="ECO:0000256" key="9">
    <source>
        <dbReference type="ARBA" id="ARBA00025772"/>
    </source>
</evidence>
<dbReference type="InterPro" id="IPR022346">
    <property type="entry name" value="T2SS_GspH"/>
</dbReference>
<evidence type="ECO:0000259" key="12">
    <source>
        <dbReference type="Pfam" id="PF12019"/>
    </source>
</evidence>
<keyword evidence="7 11" id="KW-1133">Transmembrane helix</keyword>
<keyword evidence="8 11" id="KW-0472">Membrane</keyword>
<feature type="domain" description="General secretion pathway GspH" evidence="12">
    <location>
        <begin position="47"/>
        <end position="160"/>
    </location>
</feature>
<evidence type="ECO:0000256" key="5">
    <source>
        <dbReference type="ARBA" id="ARBA00022519"/>
    </source>
</evidence>
<evidence type="ECO:0000256" key="6">
    <source>
        <dbReference type="ARBA" id="ARBA00022692"/>
    </source>
</evidence>
<dbReference type="GO" id="GO:0005886">
    <property type="term" value="C:plasma membrane"/>
    <property type="evidence" value="ECO:0007669"/>
    <property type="project" value="UniProtKB-SubCell"/>
</dbReference>
<evidence type="ECO:0000256" key="1">
    <source>
        <dbReference type="ARBA" id="ARBA00004377"/>
    </source>
</evidence>
<dbReference type="KEGG" id="pace:A6070_04430"/>
<sequence>MKVILGNRGTTLLELLVVVGILAISIGIAGFYLGNRGARAQMKSNLRELAGYMKLARAGAIRDSRPWAIRFDATNKRYLVYSHSGESAGNDDWTDGDETIYRTVYLADPVSYGSRQGKRPDATSLPVNGISFLADRVVFNPNGTSQSGTVYFSVSDGATMAVGSLSTTGRIKVWRNYGSGWVE</sequence>
<name>A0A1L3GI85_SYNAC</name>
<dbReference type="Proteomes" id="UP000182264">
    <property type="component" value="Chromosome"/>
</dbReference>
<keyword evidence="3" id="KW-1003">Cell membrane</keyword>
<dbReference type="OrthoDB" id="5521918at2"/>
<dbReference type="NCBIfam" id="TIGR02532">
    <property type="entry name" value="IV_pilin_GFxxxE"/>
    <property type="match status" value="1"/>
</dbReference>
<keyword evidence="14" id="KW-1185">Reference proteome</keyword>
<keyword evidence="6 11" id="KW-0812">Transmembrane</keyword>
<evidence type="ECO:0000256" key="3">
    <source>
        <dbReference type="ARBA" id="ARBA00022475"/>
    </source>
</evidence>
<proteinExistence type="inferred from homology"/>
<evidence type="ECO:0000256" key="8">
    <source>
        <dbReference type="ARBA" id="ARBA00023136"/>
    </source>
</evidence>
<evidence type="ECO:0000313" key="14">
    <source>
        <dbReference type="Proteomes" id="UP000182264"/>
    </source>
</evidence>
<dbReference type="InterPro" id="IPR012902">
    <property type="entry name" value="N_methyl_site"/>
</dbReference>
<keyword evidence="5" id="KW-0997">Cell inner membrane</keyword>
<dbReference type="GO" id="GO:0015628">
    <property type="term" value="P:protein secretion by the type II secretion system"/>
    <property type="evidence" value="ECO:0007669"/>
    <property type="project" value="InterPro"/>
</dbReference>
<organism evidence="13 14">
    <name type="scientific">Syntrophotalea acetylenica</name>
    <name type="common">Pelobacter acetylenicus</name>
    <dbReference type="NCBI Taxonomy" id="29542"/>
    <lineage>
        <taxon>Bacteria</taxon>
        <taxon>Pseudomonadati</taxon>
        <taxon>Thermodesulfobacteriota</taxon>
        <taxon>Desulfuromonadia</taxon>
        <taxon>Desulfuromonadales</taxon>
        <taxon>Syntrophotaleaceae</taxon>
        <taxon>Syntrophotalea</taxon>
    </lineage>
</organism>
<evidence type="ECO:0000256" key="7">
    <source>
        <dbReference type="ARBA" id="ARBA00022989"/>
    </source>
</evidence>
<dbReference type="AlphaFoldDB" id="A0A1L3GI85"/>
<evidence type="ECO:0000256" key="4">
    <source>
        <dbReference type="ARBA" id="ARBA00022481"/>
    </source>
</evidence>
<keyword evidence="4" id="KW-0488">Methylation</keyword>
<dbReference type="RefSeq" id="WP_072287239.1">
    <property type="nucleotide sequence ID" value="NZ_CP015455.1"/>
</dbReference>
<reference evidence="13 14" key="1">
    <citation type="journal article" date="2017" name="Genome Announc.">
        <title>Complete Genome Sequences of Two Acetylene-Fermenting Pelobacter acetylenicus Strains.</title>
        <authorList>
            <person name="Sutton J.M."/>
            <person name="Baesman S.M."/>
            <person name="Fierst J.L."/>
            <person name="Poret-Peterson A.T."/>
            <person name="Oremland R.S."/>
            <person name="Dunlap D.S."/>
            <person name="Akob D.M."/>
        </authorList>
    </citation>
    <scope>NUCLEOTIDE SEQUENCE [LARGE SCALE GENOMIC DNA]</scope>
    <source>
        <strain evidence="13 14">DSM 3247</strain>
    </source>
</reference>
<evidence type="ECO:0000256" key="11">
    <source>
        <dbReference type="SAM" id="Phobius"/>
    </source>
</evidence>